<evidence type="ECO:0000313" key="18">
    <source>
        <dbReference type="EMBL" id="MCH5597212.1"/>
    </source>
</evidence>
<dbReference type="Pfam" id="PF13715">
    <property type="entry name" value="CarbopepD_reg_2"/>
    <property type="match status" value="1"/>
</dbReference>
<evidence type="ECO:0000256" key="12">
    <source>
        <dbReference type="ARBA" id="ARBA00023170"/>
    </source>
</evidence>
<dbReference type="Gene3D" id="2.60.40.1120">
    <property type="entry name" value="Carboxypeptidase-like, regulatory domain"/>
    <property type="match status" value="1"/>
</dbReference>
<evidence type="ECO:0000256" key="11">
    <source>
        <dbReference type="ARBA" id="ARBA00023136"/>
    </source>
</evidence>
<dbReference type="InterPro" id="IPR037066">
    <property type="entry name" value="Plug_dom_sf"/>
</dbReference>
<evidence type="ECO:0000259" key="17">
    <source>
        <dbReference type="Pfam" id="PF07715"/>
    </source>
</evidence>
<comment type="subcellular location">
    <subcellularLocation>
        <location evidence="1 14">Cell outer membrane</location>
        <topology evidence="1 14">Multi-pass membrane protein</topology>
    </subcellularLocation>
</comment>
<dbReference type="Gene3D" id="2.40.170.20">
    <property type="entry name" value="TonB-dependent receptor, beta-barrel domain"/>
    <property type="match status" value="1"/>
</dbReference>
<dbReference type="InterPro" id="IPR039426">
    <property type="entry name" value="TonB-dep_rcpt-like"/>
</dbReference>
<evidence type="ECO:0000256" key="13">
    <source>
        <dbReference type="ARBA" id="ARBA00023237"/>
    </source>
</evidence>
<keyword evidence="10 15" id="KW-0798">TonB box</keyword>
<evidence type="ECO:0000256" key="10">
    <source>
        <dbReference type="ARBA" id="ARBA00023077"/>
    </source>
</evidence>
<dbReference type="RefSeq" id="WP_240826614.1">
    <property type="nucleotide sequence ID" value="NZ_JAKWBL010000001.1"/>
</dbReference>
<feature type="domain" description="TonB-dependent receptor-like beta-barrel" evidence="16">
    <location>
        <begin position="323"/>
        <end position="744"/>
    </location>
</feature>
<protein>
    <submittedName>
        <fullName evidence="18">TonB-dependent receptor</fullName>
    </submittedName>
</protein>
<evidence type="ECO:0000256" key="6">
    <source>
        <dbReference type="ARBA" id="ARBA00022692"/>
    </source>
</evidence>
<dbReference type="CDD" id="cd01347">
    <property type="entry name" value="ligand_gated_channel"/>
    <property type="match status" value="1"/>
</dbReference>
<keyword evidence="5" id="KW-0410">Iron transport</keyword>
<reference evidence="18 19" key="1">
    <citation type="submission" date="2022-02" db="EMBL/GenBank/DDBJ databases">
        <authorList>
            <person name="Min J."/>
        </authorList>
    </citation>
    <scope>NUCLEOTIDE SEQUENCE [LARGE SCALE GENOMIC DNA]</scope>
    <source>
        <strain evidence="18 19">GR10-1</strain>
    </source>
</reference>
<comment type="caution">
    <text evidence="18">The sequence shown here is derived from an EMBL/GenBank/DDBJ whole genome shotgun (WGS) entry which is preliminary data.</text>
</comment>
<proteinExistence type="inferred from homology"/>
<dbReference type="PANTHER" id="PTHR32552">
    <property type="entry name" value="FERRICHROME IRON RECEPTOR-RELATED"/>
    <property type="match status" value="1"/>
</dbReference>
<evidence type="ECO:0000256" key="5">
    <source>
        <dbReference type="ARBA" id="ARBA00022496"/>
    </source>
</evidence>
<dbReference type="EMBL" id="JAKWBL010000001">
    <property type="protein sequence ID" value="MCH5597212.1"/>
    <property type="molecule type" value="Genomic_DNA"/>
</dbReference>
<dbReference type="InterPro" id="IPR000531">
    <property type="entry name" value="Beta-barrel_TonB"/>
</dbReference>
<keyword evidence="8" id="KW-0408">Iron</keyword>
<dbReference type="Proteomes" id="UP001202248">
    <property type="component" value="Unassembled WGS sequence"/>
</dbReference>
<keyword evidence="12 18" id="KW-0675">Receptor</keyword>
<evidence type="ECO:0000256" key="15">
    <source>
        <dbReference type="RuleBase" id="RU003357"/>
    </source>
</evidence>
<evidence type="ECO:0000313" key="19">
    <source>
        <dbReference type="Proteomes" id="UP001202248"/>
    </source>
</evidence>
<evidence type="ECO:0000256" key="3">
    <source>
        <dbReference type="ARBA" id="ARBA00022448"/>
    </source>
</evidence>
<keyword evidence="19" id="KW-1185">Reference proteome</keyword>
<keyword evidence="4 14" id="KW-1134">Transmembrane beta strand</keyword>
<dbReference type="InterPro" id="IPR008969">
    <property type="entry name" value="CarboxyPept-like_regulatory"/>
</dbReference>
<dbReference type="PROSITE" id="PS52016">
    <property type="entry name" value="TONB_DEPENDENT_REC_3"/>
    <property type="match status" value="1"/>
</dbReference>
<keyword evidence="7" id="KW-0732">Signal</keyword>
<keyword evidence="11 14" id="KW-0472">Membrane</keyword>
<dbReference type="PANTHER" id="PTHR32552:SF68">
    <property type="entry name" value="FERRICHROME OUTER MEMBRANE TRANSPORTER_PHAGE RECEPTOR"/>
    <property type="match status" value="1"/>
</dbReference>
<evidence type="ECO:0000256" key="1">
    <source>
        <dbReference type="ARBA" id="ARBA00004571"/>
    </source>
</evidence>
<keyword evidence="13 14" id="KW-0998">Cell outer membrane</keyword>
<dbReference type="SUPFAM" id="SSF56935">
    <property type="entry name" value="Porins"/>
    <property type="match status" value="1"/>
</dbReference>
<keyword evidence="9" id="KW-0406">Ion transport</keyword>
<evidence type="ECO:0000256" key="9">
    <source>
        <dbReference type="ARBA" id="ARBA00023065"/>
    </source>
</evidence>
<dbReference type="InterPro" id="IPR012910">
    <property type="entry name" value="Plug_dom"/>
</dbReference>
<evidence type="ECO:0000259" key="16">
    <source>
        <dbReference type="Pfam" id="PF00593"/>
    </source>
</evidence>
<gene>
    <name evidence="18" type="ORF">MKP09_04490</name>
</gene>
<dbReference type="Pfam" id="PF00593">
    <property type="entry name" value="TonB_dep_Rec_b-barrel"/>
    <property type="match status" value="1"/>
</dbReference>
<evidence type="ECO:0000256" key="8">
    <source>
        <dbReference type="ARBA" id="ARBA00023004"/>
    </source>
</evidence>
<dbReference type="InterPro" id="IPR010105">
    <property type="entry name" value="TonB_sidphr_rcpt"/>
</dbReference>
<evidence type="ECO:0000256" key="14">
    <source>
        <dbReference type="PROSITE-ProRule" id="PRU01360"/>
    </source>
</evidence>
<feature type="domain" description="TonB-dependent receptor plug" evidence="17">
    <location>
        <begin position="134"/>
        <end position="228"/>
    </location>
</feature>
<dbReference type="InterPro" id="IPR036942">
    <property type="entry name" value="Beta-barrel_TonB_sf"/>
</dbReference>
<accession>A0ABS9SFS6</accession>
<dbReference type="Pfam" id="PF07715">
    <property type="entry name" value="Plug"/>
    <property type="match status" value="1"/>
</dbReference>
<dbReference type="Gene3D" id="2.170.130.10">
    <property type="entry name" value="TonB-dependent receptor, plug domain"/>
    <property type="match status" value="1"/>
</dbReference>
<keyword evidence="3 14" id="KW-0813">Transport</keyword>
<comment type="similarity">
    <text evidence="2 14 15">Belongs to the TonB-dependent receptor family.</text>
</comment>
<dbReference type="SUPFAM" id="SSF49464">
    <property type="entry name" value="Carboxypeptidase regulatory domain-like"/>
    <property type="match status" value="1"/>
</dbReference>
<evidence type="ECO:0000256" key="7">
    <source>
        <dbReference type="ARBA" id="ARBA00022729"/>
    </source>
</evidence>
<evidence type="ECO:0000256" key="2">
    <source>
        <dbReference type="ARBA" id="ARBA00009810"/>
    </source>
</evidence>
<organism evidence="18 19">
    <name type="scientific">Niabella ginsengisoli</name>
    <dbReference type="NCBI Taxonomy" id="522298"/>
    <lineage>
        <taxon>Bacteria</taxon>
        <taxon>Pseudomonadati</taxon>
        <taxon>Bacteroidota</taxon>
        <taxon>Chitinophagia</taxon>
        <taxon>Chitinophagales</taxon>
        <taxon>Chitinophagaceae</taxon>
        <taxon>Niabella</taxon>
    </lineage>
</organism>
<dbReference type="NCBIfam" id="TIGR01783">
    <property type="entry name" value="TonB-siderophor"/>
    <property type="match status" value="1"/>
</dbReference>
<name>A0ABS9SFS6_9BACT</name>
<sequence>MSYLKQFIFILLTFTCICVYGQNGKLSGNVSSSDNKSVAGATIKINKTLIATVTNDEGFYAISNIKTGIYKVVVSAIGVKSQEQEIQIEDGDNKLDFILDKTAIELDEVRVSSSIKKFAEKESDYVARMPLTNLENPQVYSVIPKELFAEQIATDYRIALMNAPGVNNVTQSLGSGGVGLSVRMRGFSGNAGTIRNGMNTNWVTMSDPVNLERIEVIKGPSATLFGSTLVSYGGLINRVTKKPFNYFKGEASYTMGNWSLSRATVDINTPLTADKNLLFRVNAALDNQKTWQDYGRSNSFVVAPSLTFYATPRLKLDFELEHFNYNLNSTYVQLTPNYKQAGWDFKRSYTSNDLRSEQKSTNVFAKATYTISQNWLSETYLSTSYTDNKANYLFLLFNNTADSLTRQPMKINSIFNTSQFQQNFIGNFNIGSFKNKLLVGAEYTYLATNDTRWRFVYDKVKINGEINTPAVPIINMDKYNQTIAGLSPFLAANRSYKTIAAYASDVINFTDNFLAMLSFRYSNYEDEVSNYKQSAISPKLGLVYQVLPKKVSLFANYMNGYTNKAPAVTKTSQPDLEQFEPEYANQFEGGVKFELLHGKLNGTVSYYDITVDNVVRRDPTDANFSIQDGTRQSKGVEFDLIANPVNGLNLILGYGYNDSRYTKADASVEGKRPYATPLNVGNAWLSYRITSGSLKGIGLGIGGNYQDKSFFDDANLTIIDEFTTIDGSIFYEHSKVRVGLKLNNATNKKYWTSDFWATPMPLRQLVANFTYKF</sequence>
<evidence type="ECO:0000256" key="4">
    <source>
        <dbReference type="ARBA" id="ARBA00022452"/>
    </source>
</evidence>
<keyword evidence="6 14" id="KW-0812">Transmembrane</keyword>